<dbReference type="Proteomes" id="UP001161325">
    <property type="component" value="Unassembled WGS sequence"/>
</dbReference>
<name>A0AA37Q6J9_9BACT</name>
<evidence type="ECO:0000313" key="2">
    <source>
        <dbReference type="EMBL" id="GLC25627.1"/>
    </source>
</evidence>
<dbReference type="RefSeq" id="WP_284350083.1">
    <property type="nucleotide sequence ID" value="NZ_BRXS01000003.1"/>
</dbReference>
<reference evidence="2" key="1">
    <citation type="submission" date="2022-08" db="EMBL/GenBank/DDBJ databases">
        <title>Draft genome sequencing of Roseisolibacter agri AW1220.</title>
        <authorList>
            <person name="Tobiishi Y."/>
            <person name="Tonouchi A."/>
        </authorList>
    </citation>
    <scope>NUCLEOTIDE SEQUENCE</scope>
    <source>
        <strain evidence="2">AW1220</strain>
    </source>
</reference>
<feature type="region of interest" description="Disordered" evidence="1">
    <location>
        <begin position="1"/>
        <end position="81"/>
    </location>
</feature>
<feature type="compositionally biased region" description="Basic and acidic residues" evidence="1">
    <location>
        <begin position="47"/>
        <end position="81"/>
    </location>
</feature>
<evidence type="ECO:0000313" key="3">
    <source>
        <dbReference type="Proteomes" id="UP001161325"/>
    </source>
</evidence>
<comment type="caution">
    <text evidence="2">The sequence shown here is derived from an EMBL/GenBank/DDBJ whole genome shotgun (WGS) entry which is preliminary data.</text>
</comment>
<accession>A0AA37Q6J9</accession>
<evidence type="ECO:0000256" key="1">
    <source>
        <dbReference type="SAM" id="MobiDB-lite"/>
    </source>
</evidence>
<dbReference type="AlphaFoldDB" id="A0AA37Q6J9"/>
<proteinExistence type="predicted"/>
<protein>
    <submittedName>
        <fullName evidence="2">Uncharacterized protein</fullName>
    </submittedName>
</protein>
<keyword evidence="3" id="KW-1185">Reference proteome</keyword>
<organism evidence="2 3">
    <name type="scientific">Roseisolibacter agri</name>
    <dbReference type="NCBI Taxonomy" id="2014610"/>
    <lineage>
        <taxon>Bacteria</taxon>
        <taxon>Pseudomonadati</taxon>
        <taxon>Gemmatimonadota</taxon>
        <taxon>Gemmatimonadia</taxon>
        <taxon>Gemmatimonadales</taxon>
        <taxon>Gemmatimonadaceae</taxon>
        <taxon>Roseisolibacter</taxon>
    </lineage>
</organism>
<sequence length="81" mass="8691">MRPHISGRHGPTEGPDPLPHATDDPHAPDARGASTPASDAARWSGAADRRAPDTGERRATTRRIDCSPDRRAGADTGRRHH</sequence>
<dbReference type="EMBL" id="BRXS01000003">
    <property type="protein sequence ID" value="GLC25627.1"/>
    <property type="molecule type" value="Genomic_DNA"/>
</dbReference>
<gene>
    <name evidence="2" type="ORF">rosag_21400</name>
</gene>